<dbReference type="EMBL" id="JH930477">
    <property type="protein sequence ID" value="EKM50958.1"/>
    <property type="molecule type" value="Genomic_DNA"/>
</dbReference>
<dbReference type="HOGENOM" id="CLU_1750350_0_0_1"/>
<evidence type="ECO:0000313" key="3">
    <source>
        <dbReference type="Proteomes" id="UP000008370"/>
    </source>
</evidence>
<dbReference type="Proteomes" id="UP000008370">
    <property type="component" value="Unassembled WGS sequence"/>
</dbReference>
<organism evidence="2 3">
    <name type="scientific">Phanerochaete carnosa (strain HHB-10118-sp)</name>
    <name type="common">White-rot fungus</name>
    <name type="synonym">Peniophora carnosa</name>
    <dbReference type="NCBI Taxonomy" id="650164"/>
    <lineage>
        <taxon>Eukaryota</taxon>
        <taxon>Fungi</taxon>
        <taxon>Dikarya</taxon>
        <taxon>Basidiomycota</taxon>
        <taxon>Agaricomycotina</taxon>
        <taxon>Agaricomycetes</taxon>
        <taxon>Polyporales</taxon>
        <taxon>Phanerochaetaceae</taxon>
        <taxon>Phanerochaete</taxon>
    </lineage>
</organism>
<accession>K5VI72</accession>
<proteinExistence type="predicted"/>
<feature type="transmembrane region" description="Helical" evidence="1">
    <location>
        <begin position="127"/>
        <end position="147"/>
    </location>
</feature>
<dbReference type="RefSeq" id="XP_007400123.1">
    <property type="nucleotide sequence ID" value="XM_007400061.1"/>
</dbReference>
<feature type="transmembrane region" description="Helical" evidence="1">
    <location>
        <begin position="96"/>
        <end position="115"/>
    </location>
</feature>
<keyword evidence="1" id="KW-0472">Membrane</keyword>
<dbReference type="KEGG" id="pco:PHACADRAFT_262865"/>
<protein>
    <submittedName>
        <fullName evidence="2">Uncharacterized protein</fullName>
    </submittedName>
</protein>
<feature type="transmembrane region" description="Helical" evidence="1">
    <location>
        <begin position="58"/>
        <end position="76"/>
    </location>
</feature>
<keyword evidence="3" id="KW-1185">Reference proteome</keyword>
<dbReference type="OrthoDB" id="2535105at2759"/>
<name>K5VI72_PHACS</name>
<feature type="transmembrane region" description="Helical" evidence="1">
    <location>
        <begin position="16"/>
        <end position="38"/>
    </location>
</feature>
<sequence length="149" mass="16810">MQANTPISPDPYLGPYLIGTVVTAIFFGMLCLQCCLFFRRTAELQEGWIKRALIASIWFLNAFNLFSLIWLCYAAMVTNFGDLRQLLYDAVNWKITVTLICTAWSNGIVQGWLVWRIWICSGKNRSIITLLGFGVVTTCCLITALAGKR</sequence>
<keyword evidence="1" id="KW-0812">Transmembrane</keyword>
<keyword evidence="1" id="KW-1133">Transmembrane helix</keyword>
<dbReference type="AlphaFoldDB" id="K5VI72"/>
<evidence type="ECO:0000256" key="1">
    <source>
        <dbReference type="SAM" id="Phobius"/>
    </source>
</evidence>
<reference evidence="2 3" key="1">
    <citation type="journal article" date="2012" name="BMC Genomics">
        <title>Comparative genomics of the white-rot fungi, Phanerochaete carnosa and P. chrysosporium, to elucidate the genetic basis of the distinct wood types they colonize.</title>
        <authorList>
            <person name="Suzuki H."/>
            <person name="MacDonald J."/>
            <person name="Syed K."/>
            <person name="Salamov A."/>
            <person name="Hori C."/>
            <person name="Aerts A."/>
            <person name="Henrissat B."/>
            <person name="Wiebenga A."/>
            <person name="vanKuyk P.A."/>
            <person name="Barry K."/>
            <person name="Lindquist E."/>
            <person name="LaButti K."/>
            <person name="Lapidus A."/>
            <person name="Lucas S."/>
            <person name="Coutinho P."/>
            <person name="Gong Y."/>
            <person name="Samejima M."/>
            <person name="Mahadevan R."/>
            <person name="Abou-Zaid M."/>
            <person name="de Vries R.P."/>
            <person name="Igarashi K."/>
            <person name="Yadav J.S."/>
            <person name="Grigoriev I.V."/>
            <person name="Master E.R."/>
        </authorList>
    </citation>
    <scope>NUCLEOTIDE SEQUENCE [LARGE SCALE GENOMIC DNA]</scope>
    <source>
        <strain evidence="2 3">HHB-10118-sp</strain>
    </source>
</reference>
<dbReference type="GeneID" id="18918401"/>
<dbReference type="InParanoid" id="K5VI72"/>
<gene>
    <name evidence="2" type="ORF">PHACADRAFT_262865</name>
</gene>
<evidence type="ECO:0000313" key="2">
    <source>
        <dbReference type="EMBL" id="EKM50958.1"/>
    </source>
</evidence>